<name>A0A0A8Y6A2_ARUDO</name>
<reference evidence="1" key="2">
    <citation type="journal article" date="2015" name="Data Brief">
        <title>Shoot transcriptome of the giant reed, Arundo donax.</title>
        <authorList>
            <person name="Barrero R.A."/>
            <person name="Guerrero F.D."/>
            <person name="Moolhuijzen P."/>
            <person name="Goolsby J.A."/>
            <person name="Tidwell J."/>
            <person name="Bellgard S.E."/>
            <person name="Bellgard M.I."/>
        </authorList>
    </citation>
    <scope>NUCLEOTIDE SEQUENCE</scope>
    <source>
        <tissue evidence="1">Shoot tissue taken approximately 20 cm above the soil surface</tissue>
    </source>
</reference>
<dbReference type="EMBL" id="GBRH01278323">
    <property type="protein sequence ID" value="JAD19572.1"/>
    <property type="molecule type" value="Transcribed_RNA"/>
</dbReference>
<sequence length="9" mass="1003">MMKTIPAIV</sequence>
<organism evidence="1">
    <name type="scientific">Arundo donax</name>
    <name type="common">Giant reed</name>
    <name type="synonym">Donax arundinaceus</name>
    <dbReference type="NCBI Taxonomy" id="35708"/>
    <lineage>
        <taxon>Eukaryota</taxon>
        <taxon>Viridiplantae</taxon>
        <taxon>Streptophyta</taxon>
        <taxon>Embryophyta</taxon>
        <taxon>Tracheophyta</taxon>
        <taxon>Spermatophyta</taxon>
        <taxon>Magnoliopsida</taxon>
        <taxon>Liliopsida</taxon>
        <taxon>Poales</taxon>
        <taxon>Poaceae</taxon>
        <taxon>PACMAD clade</taxon>
        <taxon>Arundinoideae</taxon>
        <taxon>Arundineae</taxon>
        <taxon>Arundo</taxon>
    </lineage>
</organism>
<reference evidence="1" key="1">
    <citation type="submission" date="2014-09" db="EMBL/GenBank/DDBJ databases">
        <authorList>
            <person name="Magalhaes I.L.F."/>
            <person name="Oliveira U."/>
            <person name="Santos F.R."/>
            <person name="Vidigal T.H.D.A."/>
            <person name="Brescovit A.D."/>
            <person name="Santos A.J."/>
        </authorList>
    </citation>
    <scope>NUCLEOTIDE SEQUENCE</scope>
    <source>
        <tissue evidence="1">Shoot tissue taken approximately 20 cm above the soil surface</tissue>
    </source>
</reference>
<proteinExistence type="predicted"/>
<evidence type="ECO:0000313" key="1">
    <source>
        <dbReference type="EMBL" id="JAD19572.1"/>
    </source>
</evidence>
<protein>
    <submittedName>
        <fullName evidence="1">Uncharacterized protein</fullName>
    </submittedName>
</protein>
<accession>A0A0A8Y6A2</accession>